<evidence type="ECO:0000256" key="1">
    <source>
        <dbReference type="SAM" id="SignalP"/>
    </source>
</evidence>
<evidence type="ECO:0000313" key="3">
    <source>
        <dbReference type="EMBL" id="TCP62865.1"/>
    </source>
</evidence>
<sequence>MTCIRNRTLVAAAALVVLVAQPRLAGAADDQILNAEILPGWQTASGTYMAGLRLDLAPGWKTYWRAPGDAGIPPRFDWSGSDNLADVQVHWPRPKLFSNNDMRTIGYETQVVLPVELTPARPGEPIALRARIELGVCHDICMPMDLDLAAPLPAAGTGRQQAPIRAALAARPMPGDQAQVGEVLCAVEPISDGIRLTAKIDVPELGDGEAAVFELGDPSIWVSEAQTLRAGQTMVAHADLVPVSGRPFELDRASVRITLLSTEQAIDIRGCAGDQPARPARPIASAAAE</sequence>
<keyword evidence="4" id="KW-1185">Reference proteome</keyword>
<comment type="caution">
    <text evidence="3">The sequence shown here is derived from an EMBL/GenBank/DDBJ whole genome shotgun (WGS) entry which is preliminary data.</text>
</comment>
<feature type="domain" description="Thiol:disulfide interchange protein DsbD N-terminal" evidence="2">
    <location>
        <begin position="36"/>
        <end position="148"/>
    </location>
</feature>
<name>A0A4R2RUP8_9RHOB</name>
<dbReference type="EMBL" id="SLXU01000001">
    <property type="protein sequence ID" value="TCP62865.1"/>
    <property type="molecule type" value="Genomic_DNA"/>
</dbReference>
<dbReference type="AlphaFoldDB" id="A0A4R2RUP8"/>
<evidence type="ECO:0000313" key="4">
    <source>
        <dbReference type="Proteomes" id="UP000295050"/>
    </source>
</evidence>
<keyword evidence="1" id="KW-0732">Signal</keyword>
<evidence type="ECO:0000259" key="2">
    <source>
        <dbReference type="Pfam" id="PF11412"/>
    </source>
</evidence>
<protein>
    <submittedName>
        <fullName evidence="3">Disulfide bond corrector protein DsbC</fullName>
    </submittedName>
</protein>
<dbReference type="RefSeq" id="WP_132949833.1">
    <property type="nucleotide sequence ID" value="NZ_SLXU01000001.1"/>
</dbReference>
<gene>
    <name evidence="3" type="ORF">EV663_101125</name>
</gene>
<dbReference type="InterPro" id="IPR028250">
    <property type="entry name" value="DsbDN"/>
</dbReference>
<dbReference type="Pfam" id="PF11412">
    <property type="entry name" value="DsbD_N"/>
    <property type="match status" value="1"/>
</dbReference>
<dbReference type="OrthoDB" id="9811036at2"/>
<feature type="chain" id="PRO_5020947023" evidence="1">
    <location>
        <begin position="28"/>
        <end position="289"/>
    </location>
</feature>
<reference evidence="3 4" key="1">
    <citation type="submission" date="2019-03" db="EMBL/GenBank/DDBJ databases">
        <title>Genomic Encyclopedia of Type Strains, Phase IV (KMG-IV): sequencing the most valuable type-strain genomes for metagenomic binning, comparative biology and taxonomic classification.</title>
        <authorList>
            <person name="Goeker M."/>
        </authorList>
    </citation>
    <scope>NUCLEOTIDE SEQUENCE [LARGE SCALE GENOMIC DNA]</scope>
    <source>
        <strain evidence="3 4">DSM 24766</strain>
    </source>
</reference>
<accession>A0A4R2RUP8</accession>
<dbReference type="Proteomes" id="UP000295050">
    <property type="component" value="Unassembled WGS sequence"/>
</dbReference>
<feature type="signal peptide" evidence="1">
    <location>
        <begin position="1"/>
        <end position="27"/>
    </location>
</feature>
<proteinExistence type="predicted"/>
<organism evidence="3 4">
    <name type="scientific">Rhodovulum bhavnagarense</name>
    <dbReference type="NCBI Taxonomy" id="992286"/>
    <lineage>
        <taxon>Bacteria</taxon>
        <taxon>Pseudomonadati</taxon>
        <taxon>Pseudomonadota</taxon>
        <taxon>Alphaproteobacteria</taxon>
        <taxon>Rhodobacterales</taxon>
        <taxon>Paracoccaceae</taxon>
        <taxon>Rhodovulum</taxon>
    </lineage>
</organism>